<proteinExistence type="inferred from homology"/>
<feature type="region of interest" description="Disordered" evidence="2">
    <location>
        <begin position="1274"/>
        <end position="1302"/>
    </location>
</feature>
<comment type="similarity">
    <text evidence="1">Belongs to the PPase class C family. Prune subfamily.</text>
</comment>
<sequence length="3088" mass="344277">MEEFLQRAQAKLSRNKHLDKVHVVLGKASCDLDSLISALTYAYYLEKVSPPDNLCLPVLNIPRREFCYHTESRVILEELNVPESLYVFLDEIDLNQLNSEGKLSLTLLNSNTLTSEEKSLESAVVRVINPEERCGSSSELLESTSSLVAKELLQKTPELITPQLAHLLRASILSKVMAKDSVRITEEQEEVLLMLEEKFPELLPREDVITVLQEAHRHANGLSLEEAMLKDLKEVSDGEIKVAVSTIYMNLEDYLFCKNMTGDLKAFVHKYGFDVLVILASYLSEEEGKKRQIAIYSENMELGNQICCELEECQNPCLELDPLEYGCDQLLIYQQENSTTNCDDIFLLMKDFITRRHPEMAPNSRTSSTEAVAGSAPLSQGSSGIMELYGSDIEPQANVNFIENPQDHNGSAQVNADVNIDLVSPDSGLATIRSSRSSKESSVFLSDDSPVAEGAASHHSFFSGFDSYSPIPEGVIPEEKPQTRNSSDNFDLFNFDLASIATVQTESSHSVDFSPADDFSHGSGSSEGQQPADSKVANETTQSECDIAGYSTDLPITRNEGDGKVTFDKCNLLQESPTNFEETKSCFIALKDSSPSCPEVLKSIDKRTPPTPVNSLVETSPLDHGPPSLYPQDIITKINEIDHVNHSCSRIRYGSWWNGFDLESKNGDISSPADPEYVFQSPESLKDYKENVLLRQQTERRASDSVCVQKQQKHTKNLRTGIWENQFNTAHNEHAVGNQQKDGEQVENFTDMWASSQPVPAISGPWDNTDNAQSKTNSQNTWSVFDHDGSGHPEGTWNVPHMDFDEISQTDVNTWAMSQCLPEVSKVNECENLNNQVVSGNNAQCSSVENHKSFKNGQTDIGSIQQNVKLALEHQNNIVFKSREFDNTNEWDVYDSTIRKEVLGNLVSWEDPFLSYRDPDFITSNACDDLVVSPPDTNYSTSDSYISPSGIGDERESESSPNKEPVLDQMVNSCSPDAETYDLADEKPLPQSSPVCSPDSSYENTSPKNENQMEATGSEVNNLTNTVLLDSSGKNGTYFSEDYCVDGSSHSSSEDFGLTPVSAQRISHSSPNSVIHTEDGNAEMNNGVILEVQKFPHLDASDVKSTVSVNEQVSGNEQTVQGTELLEKQWNRQLQHNPQTVLKHSDIFSASMQSTDEKNGQVTLNNVKNEAVQNDNIPLLPFSYVSNSEKNKIISDYPILLEGVRTNGSLKEIGVEPSEINTLFYNGTHPITEDKKKGYLDSAEDKKLLVHFDPADLPKYSLNEASESVSKYFDTDQSMQKTSEVESPSSSSSGGDNNQEKCSPVLAKNEGVWNKLEPLDALLHNEVPAPLPTQVPAEQQEHLSKEITSNLNTCKIELENPESISEIFGSREMSLEGTDQEKSVTNPHNPYVEFTEFLGASEMRTTNNSEAFEMDSSEKNGSSESENKLSNEKCIDIVPHHELSQILDGWNVSLNERAQFLGRSTKINEMLEASDAVYSFLADNPVRNISKEDNTYSDSIHDYTNSSATSPDISYSTSMHTWDNLQIANSQKENVDAWNTTNDGQVEDFKNELLENKIQDDSETSTEHKVPKNLDLWNAPVDDDTVSSLSSSGIDEDSEYSNVPQAETPLDSCPEKWEDVRKLKSLQIHETNVTNDEHNLKKNVHVVSLKECSEDANGTNISGEHYSHETSEYLVHWGTIQDEVHGHTAHISTINNSDAWDAVLQSNSESTFDKHESSTVEDLGFPDDSSEWWNLQKNGDRSVEAQHFYLSNDLKINDIAIQDHDACEAHNERSENFEDSNLTEAHGHENEFTQYDSEGEGEKEDHSLAEPKKGLVQGVINCEECDPLSPPCKNERDINQEALVAAVRDQNTLMQLVPEEWQSSLLNALTQADSKLGFLRDDTDNTNDTTPSSPNEINIVNPFDHKELDTSERSPSDSLLPLKAGRISNSICDENRVAQENSFVPDILQNNNIGYYQGFTVDPDLWTDVEEPLNFRTNIENPDILSHCDQDSSSEASSSPDVCHEYESKQTCAQSSVLVQPEEVTQMSPKLSDTYKDGDFDFNQQLPIDRNEIYPERHCLHLPWKYETNTEELNQLIPPKIEVQVEIRENILQESDVANETVNKQDDLSNTCTRGLDVVPLNLENNTFEKESFEDQEDLASLGESVDPPNASILLIDGSEHSKFADSDHLPVGHHVTDYADELEARSIPINGETEIQDSIIKIKVANNPTSIVNEINPLTMLVNKSEEEIDMCTILIKKHSLQTSLEEQDDNFLSNTLSKYGTDIIQDHEHLQKTHSSWLTASPNIQLPLACISSSDISVGTEDSSQKDDTNILGSNTVDIKGEAEEHSEVDQGWGTLLIESDGTPGSSCTLKRFEYDTESSINDSPTQDSGINILESKAVDIKGKDTRCMQEDQGWGSLLLESHVTSESSYVLEGSEHVTGSSHIYSTTCEQNISEDKPSDACGKSAECSQEDQDWGSLLLESDVTPKSTDSSKKLEYEAESIHIDSPAGGVISMGDEAASETLNNDSKGYKSANWTSITQGKNKEYGTLKGDEDHSFLEMDYVLIAGEANGSLRKDTLVIQEGNFTAQEAFTVAEQTDSLEIFSADSSDTFQSISIINENEGQSNEWDSFYLADKSSVVAQKLRDEKKSLRSPLQDQEWTMVGQNGVDDISPEEKCRRIDTIESLSRNPVKKLEDILNQELISGTQTETLVERSPHKALEEEDKISHNNEPDALLFQVADGNGELNVHSQQHPSDGMTMEQEVEEEVQFVGGNREHSLITGLTPEDVGMDDTMLNSSSAEMRPEPPNSLDLDASHPRRIKLTAPNINLSLDQSEGSVLSDDNLESPDDIDINVDELDTPDEADSFEYAGHEEQPVFTELPQEVSESIPEYTAEEEREDNRLWRTVVIGDQEQRIDMKVIEPYKKVISHGGYYGDGLNAIIVFAACFLPDSSRTDYNYVMENLFLYVISTLELMVAEDYMIVYLNGATPRRRMPGLGWMKRCYQMIDRRLRKNLKSFIIVHPSWFIRTILAVIRPFISSKFSSKIHYVNSLAELSELIPMEYVNIPESIVKLDEELREASAKASCLSNEPETTSVQQDIDMKLKGDS</sequence>
<dbReference type="Gene3D" id="3.10.310.20">
    <property type="entry name" value="DHHA2 domain"/>
    <property type="match status" value="1"/>
</dbReference>
<dbReference type="Pfam" id="PF13716">
    <property type="entry name" value="CRAL_TRIO_2"/>
    <property type="match status" value="1"/>
</dbReference>
<feature type="compositionally biased region" description="Polar residues" evidence="2">
    <location>
        <begin position="990"/>
        <end position="1021"/>
    </location>
</feature>
<protein>
    <submittedName>
        <fullName evidence="5">Protein prune homolog 2 isoform X1</fullName>
    </submittedName>
</protein>
<feature type="region of interest" description="Disordered" evidence="2">
    <location>
        <begin position="509"/>
        <end position="558"/>
    </location>
</feature>
<evidence type="ECO:0000256" key="2">
    <source>
        <dbReference type="SAM" id="MobiDB-lite"/>
    </source>
</evidence>
<reference evidence="5" key="2">
    <citation type="submission" date="2025-08" db="UniProtKB">
        <authorList>
            <consortium name="RefSeq"/>
        </authorList>
    </citation>
    <scope>IDENTIFICATION</scope>
</reference>
<dbReference type="InterPro" id="IPR038763">
    <property type="entry name" value="DHH_sf"/>
</dbReference>
<evidence type="ECO:0000259" key="3">
    <source>
        <dbReference type="PROSITE" id="PS50191"/>
    </source>
</evidence>
<dbReference type="InterPro" id="IPR001251">
    <property type="entry name" value="CRAL-TRIO_dom"/>
</dbReference>
<feature type="region of interest" description="Disordered" evidence="2">
    <location>
        <begin position="2761"/>
        <end position="2795"/>
    </location>
</feature>
<feature type="region of interest" description="Disordered" evidence="2">
    <location>
        <begin position="1587"/>
        <end position="1612"/>
    </location>
</feature>
<feature type="compositionally biased region" description="Polar residues" evidence="2">
    <location>
        <begin position="935"/>
        <end position="947"/>
    </location>
</feature>
<dbReference type="RefSeq" id="XP_072848333.1">
    <property type="nucleotide sequence ID" value="XM_072992232.1"/>
</dbReference>
<dbReference type="Pfam" id="PF02833">
    <property type="entry name" value="DHHA2"/>
    <property type="match status" value="1"/>
</dbReference>
<feature type="domain" description="CRAL-TRIO" evidence="3">
    <location>
        <begin position="2897"/>
        <end position="3058"/>
    </location>
</feature>
<dbReference type="Gene3D" id="3.40.525.10">
    <property type="entry name" value="CRAL-TRIO lipid binding domain"/>
    <property type="match status" value="1"/>
</dbReference>
<dbReference type="InterPro" id="IPR022181">
    <property type="entry name" value="Bcl2-/adenovirus-E1B"/>
</dbReference>
<dbReference type="CDD" id="cd00170">
    <property type="entry name" value="SEC14"/>
    <property type="match status" value="1"/>
</dbReference>
<feature type="region of interest" description="Disordered" evidence="2">
    <location>
        <begin position="1880"/>
        <end position="1900"/>
    </location>
</feature>
<dbReference type="Pfam" id="PF12496">
    <property type="entry name" value="BNIP2"/>
    <property type="match status" value="1"/>
</dbReference>
<dbReference type="SUPFAM" id="SSF52087">
    <property type="entry name" value="CRAL/TRIO domain"/>
    <property type="match status" value="1"/>
</dbReference>
<evidence type="ECO:0000256" key="1">
    <source>
        <dbReference type="ARBA" id="ARBA00010331"/>
    </source>
</evidence>
<feature type="region of interest" description="Disordered" evidence="2">
    <location>
        <begin position="925"/>
        <end position="1021"/>
    </location>
</feature>
<keyword evidence="4" id="KW-1185">Reference proteome</keyword>
<dbReference type="PANTHER" id="PTHR12112:SF49">
    <property type="entry name" value="DHHA2 DOMAIN-CONTAINING PROTEIN"/>
    <property type="match status" value="1"/>
</dbReference>
<dbReference type="GeneID" id="110076010"/>
<feature type="region of interest" description="Disordered" evidence="2">
    <location>
        <begin position="360"/>
        <end position="379"/>
    </location>
</feature>
<dbReference type="InterPro" id="IPR004097">
    <property type="entry name" value="DHHA2"/>
</dbReference>
<dbReference type="InterPro" id="IPR036865">
    <property type="entry name" value="CRAL-TRIO_dom_sf"/>
</dbReference>
<dbReference type="SMART" id="SM01131">
    <property type="entry name" value="DHHA2"/>
    <property type="match status" value="1"/>
</dbReference>
<name>A0ABM5FSF0_9SAUR</name>
<reference evidence="4" key="1">
    <citation type="submission" date="2025-05" db="UniProtKB">
        <authorList>
            <consortium name="RefSeq"/>
        </authorList>
    </citation>
    <scope>NUCLEOTIDE SEQUENCE [LARGE SCALE GENOMIC DNA]</scope>
</reference>
<gene>
    <name evidence="5" type="primary">PRUNE2</name>
</gene>
<feature type="compositionally biased region" description="Polar residues" evidence="2">
    <location>
        <begin position="522"/>
        <end position="544"/>
    </location>
</feature>
<dbReference type="Gene3D" id="3.90.1640.10">
    <property type="entry name" value="inorganic pyrophosphatase (n-terminal core)"/>
    <property type="match status" value="1"/>
</dbReference>
<dbReference type="SMART" id="SM00516">
    <property type="entry name" value="SEC14"/>
    <property type="match status" value="1"/>
</dbReference>
<evidence type="ECO:0000313" key="4">
    <source>
        <dbReference type="Proteomes" id="UP001652642"/>
    </source>
</evidence>
<dbReference type="InterPro" id="IPR038222">
    <property type="entry name" value="DHHA2_dom_sf"/>
</dbReference>
<dbReference type="SUPFAM" id="SSF64182">
    <property type="entry name" value="DHH phosphoesterases"/>
    <property type="match status" value="1"/>
</dbReference>
<organism evidence="4 5">
    <name type="scientific">Pogona vitticeps</name>
    <name type="common">central bearded dragon</name>
    <dbReference type="NCBI Taxonomy" id="103695"/>
    <lineage>
        <taxon>Eukaryota</taxon>
        <taxon>Metazoa</taxon>
        <taxon>Chordata</taxon>
        <taxon>Craniata</taxon>
        <taxon>Vertebrata</taxon>
        <taxon>Euteleostomi</taxon>
        <taxon>Lepidosauria</taxon>
        <taxon>Squamata</taxon>
        <taxon>Bifurcata</taxon>
        <taxon>Unidentata</taxon>
        <taxon>Episquamata</taxon>
        <taxon>Toxicofera</taxon>
        <taxon>Iguania</taxon>
        <taxon>Acrodonta</taxon>
        <taxon>Agamidae</taxon>
        <taxon>Amphibolurinae</taxon>
        <taxon>Pogona</taxon>
    </lineage>
</organism>
<evidence type="ECO:0000313" key="5">
    <source>
        <dbReference type="RefSeq" id="XP_072848333.1"/>
    </source>
</evidence>
<accession>A0ABM5FSF0</accession>
<dbReference type="PROSITE" id="PS50191">
    <property type="entry name" value="CRAL_TRIO"/>
    <property type="match status" value="1"/>
</dbReference>
<feature type="region of interest" description="Disordered" evidence="2">
    <location>
        <begin position="603"/>
        <end position="627"/>
    </location>
</feature>
<dbReference type="Proteomes" id="UP001652642">
    <property type="component" value="Chromosome 2"/>
</dbReference>
<dbReference type="PANTHER" id="PTHR12112">
    <property type="entry name" value="BNIP - RELATED"/>
    <property type="match status" value="1"/>
</dbReference>